<accession>A0A1W1BEA3</accession>
<dbReference type="PANTHER" id="PTHR47755:SF1">
    <property type="entry name" value="CELL DIVISION PROTEIN FTSX"/>
    <property type="match status" value="1"/>
</dbReference>
<reference evidence="2" key="1">
    <citation type="submission" date="2016-10" db="EMBL/GenBank/DDBJ databases">
        <authorList>
            <person name="de Groot N.N."/>
        </authorList>
    </citation>
    <scope>NUCLEOTIDE SEQUENCE</scope>
</reference>
<evidence type="ECO:0000256" key="1">
    <source>
        <dbReference type="SAM" id="Phobius"/>
    </source>
</evidence>
<keyword evidence="2" id="KW-0132">Cell division</keyword>
<name>A0A1W1BEA3_9ZZZZ</name>
<dbReference type="GO" id="GO:0032153">
    <property type="term" value="C:cell division site"/>
    <property type="evidence" value="ECO:0007669"/>
    <property type="project" value="TreeGrafter"/>
</dbReference>
<sequence length="270" mass="30612">MQSIKNHLSLILALVSILFAMQTLIVTNRAMDAYEQSLKNSYSLVVVSDKKLSHKQIKRASDLIAKSEEISVDDAIKKIDSSISKKNMELLKVTLPHFYRILLVRYPSPSQIEQLKTSLARVDGVKKIEDFKATHDITFKLLMLFKTVVTIFSFVVFIVTSLLIAKELRIWQYKHNERMNIMGLFGAPKWLSSAVLFRLAIIDAFLSTIIIFIVFSYIANSHWLLGKLESIGIDIVVFDMLRDFPMLFGAAFGLAILLAVAVVFGHKEEV</sequence>
<dbReference type="GO" id="GO:0051301">
    <property type="term" value="P:cell division"/>
    <property type="evidence" value="ECO:0007669"/>
    <property type="project" value="UniProtKB-KW"/>
</dbReference>
<protein>
    <submittedName>
        <fullName evidence="2">Cell division protein FtsX</fullName>
    </submittedName>
</protein>
<feature type="transmembrane region" description="Helical" evidence="1">
    <location>
        <begin position="246"/>
        <end position="265"/>
    </location>
</feature>
<proteinExistence type="predicted"/>
<feature type="transmembrane region" description="Helical" evidence="1">
    <location>
        <begin position="195"/>
        <end position="219"/>
    </location>
</feature>
<dbReference type="PANTHER" id="PTHR47755">
    <property type="entry name" value="CELL DIVISION PROTEIN FTSX"/>
    <property type="match status" value="1"/>
</dbReference>
<keyword evidence="2" id="KW-0131">Cell cycle</keyword>
<dbReference type="InterPro" id="IPR004513">
    <property type="entry name" value="FtsX"/>
</dbReference>
<keyword evidence="1" id="KW-0472">Membrane</keyword>
<keyword evidence="1" id="KW-1133">Transmembrane helix</keyword>
<gene>
    <name evidence="2" type="ORF">MNB_SM-7-629</name>
</gene>
<dbReference type="EMBL" id="FPHB01000019">
    <property type="protein sequence ID" value="SFV51827.1"/>
    <property type="molecule type" value="Genomic_DNA"/>
</dbReference>
<feature type="transmembrane region" description="Helical" evidence="1">
    <location>
        <begin position="141"/>
        <end position="165"/>
    </location>
</feature>
<organism evidence="2">
    <name type="scientific">hydrothermal vent metagenome</name>
    <dbReference type="NCBI Taxonomy" id="652676"/>
    <lineage>
        <taxon>unclassified sequences</taxon>
        <taxon>metagenomes</taxon>
        <taxon>ecological metagenomes</taxon>
    </lineage>
</organism>
<keyword evidence="1" id="KW-0812">Transmembrane</keyword>
<dbReference type="GO" id="GO:0016020">
    <property type="term" value="C:membrane"/>
    <property type="evidence" value="ECO:0007669"/>
    <property type="project" value="InterPro"/>
</dbReference>
<dbReference type="AlphaFoldDB" id="A0A1W1BEA3"/>
<evidence type="ECO:0000313" key="2">
    <source>
        <dbReference type="EMBL" id="SFV51827.1"/>
    </source>
</evidence>